<evidence type="ECO:0000313" key="3">
    <source>
        <dbReference type="EMBL" id="CAF0938079.1"/>
    </source>
</evidence>
<dbReference type="InterPro" id="IPR036181">
    <property type="entry name" value="MIT_dom_sf"/>
</dbReference>
<dbReference type="Proteomes" id="UP000663829">
    <property type="component" value="Unassembled WGS sequence"/>
</dbReference>
<dbReference type="Gene3D" id="1.20.58.80">
    <property type="entry name" value="Phosphotransferase system, lactose/cellobiose-type IIA subunit"/>
    <property type="match status" value="1"/>
</dbReference>
<dbReference type="Proteomes" id="UP000677228">
    <property type="component" value="Unassembled WGS sequence"/>
</dbReference>
<name>A0A813ZDX2_9BILA</name>
<evidence type="ECO:0000313" key="4">
    <source>
        <dbReference type="EMBL" id="CAF3680382.1"/>
    </source>
</evidence>
<organism evidence="2 6">
    <name type="scientific">Didymodactylos carnosus</name>
    <dbReference type="NCBI Taxonomy" id="1234261"/>
    <lineage>
        <taxon>Eukaryota</taxon>
        <taxon>Metazoa</taxon>
        <taxon>Spiralia</taxon>
        <taxon>Gnathifera</taxon>
        <taxon>Rotifera</taxon>
        <taxon>Eurotatoria</taxon>
        <taxon>Bdelloidea</taxon>
        <taxon>Philodinida</taxon>
        <taxon>Philodinidae</taxon>
        <taxon>Didymodactylos</taxon>
    </lineage>
</organism>
<feature type="domain" description="MIT" evidence="1">
    <location>
        <begin position="26"/>
        <end position="93"/>
    </location>
</feature>
<evidence type="ECO:0000313" key="2">
    <source>
        <dbReference type="EMBL" id="CAF0897324.1"/>
    </source>
</evidence>
<evidence type="ECO:0000313" key="6">
    <source>
        <dbReference type="Proteomes" id="UP000663829"/>
    </source>
</evidence>
<gene>
    <name evidence="2" type="ORF">GPM918_LOCUS8446</name>
    <name evidence="3" type="ORF">OVA965_LOCUS11490</name>
    <name evidence="4" type="ORF">SRO942_LOCUS8446</name>
    <name evidence="5" type="ORF">TMI583_LOCUS11491</name>
</gene>
<dbReference type="EMBL" id="CAJNOK010004451">
    <property type="protein sequence ID" value="CAF0938079.1"/>
    <property type="molecule type" value="Genomic_DNA"/>
</dbReference>
<dbReference type="AlphaFoldDB" id="A0A813ZDX2"/>
<evidence type="ECO:0000313" key="5">
    <source>
        <dbReference type="EMBL" id="CAF3713578.1"/>
    </source>
</evidence>
<sequence>YSSDLVSPIAEHVLSVYENKNDFDKLKAGLELIEKAKLFDFEKDYYGAIRYYREGIDLIMDEFMSRTTGNEQSKEYLRLKCHKILNRVEELKKLIKHLENDTLKQAVDDERINNSNGASND</sequence>
<dbReference type="Pfam" id="PF04212">
    <property type="entry name" value="MIT"/>
    <property type="match status" value="1"/>
</dbReference>
<dbReference type="EMBL" id="CAJOBC010001472">
    <property type="protein sequence ID" value="CAF3680382.1"/>
    <property type="molecule type" value="Genomic_DNA"/>
</dbReference>
<proteinExistence type="predicted"/>
<accession>A0A813ZDX2</accession>
<evidence type="ECO:0000259" key="1">
    <source>
        <dbReference type="Pfam" id="PF04212"/>
    </source>
</evidence>
<protein>
    <recommendedName>
        <fullName evidence="1">MIT domain-containing protein</fullName>
    </recommendedName>
</protein>
<dbReference type="SUPFAM" id="SSF116846">
    <property type="entry name" value="MIT domain"/>
    <property type="match status" value="1"/>
</dbReference>
<dbReference type="EMBL" id="CAJNOQ010001472">
    <property type="protein sequence ID" value="CAF0897324.1"/>
    <property type="molecule type" value="Genomic_DNA"/>
</dbReference>
<keyword evidence="6" id="KW-1185">Reference proteome</keyword>
<feature type="non-terminal residue" evidence="2">
    <location>
        <position position="1"/>
    </location>
</feature>
<dbReference type="Proteomes" id="UP000682733">
    <property type="component" value="Unassembled WGS sequence"/>
</dbReference>
<dbReference type="Proteomes" id="UP000681722">
    <property type="component" value="Unassembled WGS sequence"/>
</dbReference>
<reference evidence="2" key="1">
    <citation type="submission" date="2021-02" db="EMBL/GenBank/DDBJ databases">
        <authorList>
            <person name="Nowell W R."/>
        </authorList>
    </citation>
    <scope>NUCLEOTIDE SEQUENCE</scope>
</reference>
<dbReference type="InterPro" id="IPR007330">
    <property type="entry name" value="MIT_dom"/>
</dbReference>
<dbReference type="OrthoDB" id="9991724at2759"/>
<dbReference type="EMBL" id="CAJOBA010004455">
    <property type="protein sequence ID" value="CAF3713578.1"/>
    <property type="molecule type" value="Genomic_DNA"/>
</dbReference>
<comment type="caution">
    <text evidence="2">The sequence shown here is derived from an EMBL/GenBank/DDBJ whole genome shotgun (WGS) entry which is preliminary data.</text>
</comment>